<proteinExistence type="predicted"/>
<dbReference type="OrthoDB" id="10038493at2759"/>
<sequence>MSLNEVLERGKRVRLLSGEEGVILAENENFGFPLWEIKLNDGKIITEARYRFDVLIDPHEVPKEPVIPSSPPAVTEELLQLFQSQMYDSDDSDMQTVTVLPDLPPPPTNNEKSLQPVQKDTTKYVRQFVPIDEEEVDIFIANQENRGTLKKTTSDLRTLVQFLEKKNERREIHNIPPKELNILLSQFFISARKSDGENYEPATLKGQFCSFNRFLKRHDYGHDLTKSIEFCKTRDALTAKQVDLKKMDIDALFSSGQLGLSNPTALLHTVWFCNTVYFGLRGVTEHYQMRWGDVKLCKDHKNNEYIQMNERNTKTRTGTDVKNKREIPQRAWANLTDQTRCPVEAYKLYKSKRPVNFSKPEDPFYIQENTNPNKSTRWYKSQIVGVNKLGKFMKIMAEKSGIIKEVENRTEIDDQDEGAERHLTNHSARRFMLQKLDDAGVEHNHIKQISGHRNIQSISSYSKLNPSKHKEIASCILGGCDDRIQASQTLVTIDNNMGERNVHQTTTTSERQISVGQGQVAPAGLNYIFGAPIYGGTFNINIHSVPDNNPQQRKRRRVIFDSDSSQE</sequence>
<dbReference type="AlphaFoldDB" id="A0A8S3RSF3"/>
<feature type="region of interest" description="Disordered" evidence="5">
    <location>
        <begin position="97"/>
        <end position="118"/>
    </location>
</feature>
<evidence type="ECO:0000256" key="1">
    <source>
        <dbReference type="ARBA" id="ARBA00022499"/>
    </source>
</evidence>
<dbReference type="EMBL" id="CAJPWZ010001091">
    <property type="protein sequence ID" value="CAG2207802.1"/>
    <property type="molecule type" value="Genomic_DNA"/>
</dbReference>
<evidence type="ECO:0000313" key="8">
    <source>
        <dbReference type="Proteomes" id="UP000683360"/>
    </source>
</evidence>
<dbReference type="InterPro" id="IPR021893">
    <property type="entry name" value="ZMYM2-like_C"/>
</dbReference>
<dbReference type="GO" id="GO:0015074">
    <property type="term" value="P:DNA integration"/>
    <property type="evidence" value="ECO:0007669"/>
    <property type="project" value="InterPro"/>
</dbReference>
<evidence type="ECO:0000256" key="5">
    <source>
        <dbReference type="SAM" id="MobiDB-lite"/>
    </source>
</evidence>
<dbReference type="PANTHER" id="PTHR46963">
    <property type="entry name" value="SIMILAR TO RIKEN CDNA E130308A19"/>
    <property type="match status" value="1"/>
</dbReference>
<reference evidence="7" key="1">
    <citation type="submission" date="2021-03" db="EMBL/GenBank/DDBJ databases">
        <authorList>
            <person name="Bekaert M."/>
        </authorList>
    </citation>
    <scope>NUCLEOTIDE SEQUENCE</scope>
</reference>
<dbReference type="GO" id="GO:0006310">
    <property type="term" value="P:DNA recombination"/>
    <property type="evidence" value="ECO:0007669"/>
    <property type="project" value="UniProtKB-KW"/>
</dbReference>
<keyword evidence="4" id="KW-0233">DNA recombination</keyword>
<feature type="compositionally biased region" description="Polar residues" evidence="5">
    <location>
        <begin position="109"/>
        <end position="118"/>
    </location>
</feature>
<keyword evidence="3" id="KW-0832">Ubl conjugation</keyword>
<accession>A0A8S3RSF3</accession>
<dbReference type="GO" id="GO:0003677">
    <property type="term" value="F:DNA binding"/>
    <property type="evidence" value="ECO:0007669"/>
    <property type="project" value="InterPro"/>
</dbReference>
<dbReference type="InterPro" id="IPR013762">
    <property type="entry name" value="Integrase-like_cat_sf"/>
</dbReference>
<dbReference type="Proteomes" id="UP000683360">
    <property type="component" value="Unassembled WGS sequence"/>
</dbReference>
<evidence type="ECO:0000259" key="6">
    <source>
        <dbReference type="Pfam" id="PF12012"/>
    </source>
</evidence>
<dbReference type="Pfam" id="PF12012">
    <property type="entry name" value="DUF3504"/>
    <property type="match status" value="1"/>
</dbReference>
<dbReference type="InterPro" id="IPR011010">
    <property type="entry name" value="DNA_brk_join_enz"/>
</dbReference>
<evidence type="ECO:0000313" key="7">
    <source>
        <dbReference type="EMBL" id="CAG2207802.1"/>
    </source>
</evidence>
<dbReference type="SUPFAM" id="SSF56349">
    <property type="entry name" value="DNA breaking-rejoining enzymes"/>
    <property type="match status" value="1"/>
</dbReference>
<keyword evidence="8" id="KW-1185">Reference proteome</keyword>
<feature type="region of interest" description="Disordered" evidence="5">
    <location>
        <begin position="545"/>
        <end position="567"/>
    </location>
</feature>
<protein>
    <recommendedName>
        <fullName evidence="6">ZMYM2-like/QRICH1 C-terminal domain-containing protein</fullName>
    </recommendedName>
</protein>
<name>A0A8S3RSF3_MYTED</name>
<dbReference type="InterPro" id="IPR042838">
    <property type="entry name" value="KIAA1958"/>
</dbReference>
<evidence type="ECO:0000256" key="4">
    <source>
        <dbReference type="ARBA" id="ARBA00023172"/>
    </source>
</evidence>
<gene>
    <name evidence="7" type="ORF">MEDL_22029</name>
</gene>
<organism evidence="7 8">
    <name type="scientific">Mytilus edulis</name>
    <name type="common">Blue mussel</name>
    <dbReference type="NCBI Taxonomy" id="6550"/>
    <lineage>
        <taxon>Eukaryota</taxon>
        <taxon>Metazoa</taxon>
        <taxon>Spiralia</taxon>
        <taxon>Lophotrochozoa</taxon>
        <taxon>Mollusca</taxon>
        <taxon>Bivalvia</taxon>
        <taxon>Autobranchia</taxon>
        <taxon>Pteriomorphia</taxon>
        <taxon>Mytilida</taxon>
        <taxon>Mytiloidea</taxon>
        <taxon>Mytilidae</taxon>
        <taxon>Mytilinae</taxon>
        <taxon>Mytilus</taxon>
    </lineage>
</organism>
<evidence type="ECO:0000256" key="2">
    <source>
        <dbReference type="ARBA" id="ARBA00022553"/>
    </source>
</evidence>
<evidence type="ECO:0000256" key="3">
    <source>
        <dbReference type="ARBA" id="ARBA00022843"/>
    </source>
</evidence>
<keyword evidence="1" id="KW-1017">Isopeptide bond</keyword>
<dbReference type="Gene3D" id="1.10.443.10">
    <property type="entry name" value="Intergrase catalytic core"/>
    <property type="match status" value="1"/>
</dbReference>
<feature type="domain" description="ZMYM2-like/QRICH1 C-terminal" evidence="6">
    <location>
        <begin position="251"/>
        <end position="393"/>
    </location>
</feature>
<comment type="caution">
    <text evidence="7">The sequence shown here is derived from an EMBL/GenBank/DDBJ whole genome shotgun (WGS) entry which is preliminary data.</text>
</comment>
<keyword evidence="2" id="KW-0597">Phosphoprotein</keyword>
<dbReference type="PANTHER" id="PTHR46963:SF4">
    <property type="entry name" value="HYPOTHETICAL PROTEIN MGC115716"/>
    <property type="match status" value="1"/>
</dbReference>